<proteinExistence type="predicted"/>
<comment type="caution">
    <text evidence="1">The sequence shown here is derived from an EMBL/GenBank/DDBJ whole genome shotgun (WGS) entry which is preliminary data.</text>
</comment>
<organism evidence="1 2">
    <name type="scientific">Plectonema radiosum NIES-515</name>
    <dbReference type="NCBI Taxonomy" id="2986073"/>
    <lineage>
        <taxon>Bacteria</taxon>
        <taxon>Bacillati</taxon>
        <taxon>Cyanobacteriota</taxon>
        <taxon>Cyanophyceae</taxon>
        <taxon>Oscillatoriophycideae</taxon>
        <taxon>Oscillatoriales</taxon>
        <taxon>Microcoleaceae</taxon>
        <taxon>Plectonema</taxon>
    </lineage>
</organism>
<dbReference type="EMBL" id="JAOWRF010000388">
    <property type="protein sequence ID" value="MCV3217185.1"/>
    <property type="molecule type" value="Genomic_DNA"/>
</dbReference>
<dbReference type="Proteomes" id="UP001526143">
    <property type="component" value="Unassembled WGS sequence"/>
</dbReference>
<protein>
    <submittedName>
        <fullName evidence="1">Uncharacterized protein</fullName>
    </submittedName>
</protein>
<reference evidence="1 2" key="1">
    <citation type="submission" date="2022-10" db="EMBL/GenBank/DDBJ databases">
        <title>Identification of biosynthetic pathway for the production of the potent trypsin inhibitor radiosumin.</title>
        <authorList>
            <person name="Fewer D.P."/>
            <person name="Delbaje E."/>
            <person name="Ouyang X."/>
            <person name="Agostino P.D."/>
            <person name="Wahlsten M."/>
            <person name="Jokela J."/>
            <person name="Permi P."/>
            <person name="Haapaniemi E."/>
            <person name="Koistinen H."/>
        </authorList>
    </citation>
    <scope>NUCLEOTIDE SEQUENCE [LARGE SCALE GENOMIC DNA]</scope>
    <source>
        <strain evidence="1 2">NIES-515</strain>
    </source>
</reference>
<gene>
    <name evidence="1" type="ORF">OGM63_27370</name>
</gene>
<keyword evidence="2" id="KW-1185">Reference proteome</keyword>
<sequence length="53" mass="6267">MPLRRSDWRSLLSVIFSGNLPKKWSNPRFLVRGKFTLCDNRGILKHKLGCTHW</sequence>
<accession>A0ABT3B8A0</accession>
<evidence type="ECO:0000313" key="1">
    <source>
        <dbReference type="EMBL" id="MCV3217185.1"/>
    </source>
</evidence>
<evidence type="ECO:0000313" key="2">
    <source>
        <dbReference type="Proteomes" id="UP001526143"/>
    </source>
</evidence>
<name>A0ABT3B8A0_9CYAN</name>